<dbReference type="Pfam" id="PF00005">
    <property type="entry name" value="ABC_tran"/>
    <property type="match status" value="1"/>
</dbReference>
<keyword evidence="2" id="KW-0813">Transport</keyword>
<evidence type="ECO:0000256" key="2">
    <source>
        <dbReference type="ARBA" id="ARBA00022448"/>
    </source>
</evidence>
<dbReference type="PANTHER" id="PTHR46743:SF2">
    <property type="entry name" value="TEICHOIC ACIDS EXPORT ATP-BINDING PROTEIN TAGH"/>
    <property type="match status" value="1"/>
</dbReference>
<dbReference type="InterPro" id="IPR003593">
    <property type="entry name" value="AAA+_ATPase"/>
</dbReference>
<gene>
    <name evidence="6" type="ORF">BKD89_02645</name>
</gene>
<dbReference type="InterPro" id="IPR027417">
    <property type="entry name" value="P-loop_NTPase"/>
</dbReference>
<name>A0A3G3IFV0_9ARCH</name>
<evidence type="ECO:0000256" key="4">
    <source>
        <dbReference type="ARBA" id="ARBA00022840"/>
    </source>
</evidence>
<keyword evidence="4" id="KW-0067">ATP-binding</keyword>
<dbReference type="SUPFAM" id="SSF52540">
    <property type="entry name" value="P-loop containing nucleoside triphosphate hydrolases"/>
    <property type="match status" value="1"/>
</dbReference>
<dbReference type="Gene3D" id="1.25.40.10">
    <property type="entry name" value="Tetratricopeptide repeat domain"/>
    <property type="match status" value="4"/>
</dbReference>
<dbReference type="SMART" id="SM00671">
    <property type="entry name" value="SEL1"/>
    <property type="match status" value="10"/>
</dbReference>
<evidence type="ECO:0000313" key="7">
    <source>
        <dbReference type="Proteomes" id="UP000273278"/>
    </source>
</evidence>
<comment type="similarity">
    <text evidence="1">Belongs to the ABC transporter superfamily.</text>
</comment>
<proteinExistence type="inferred from homology"/>
<keyword evidence="3" id="KW-0547">Nucleotide-binding</keyword>
<dbReference type="RefSeq" id="WP_015504429.1">
    <property type="nucleotide sequence ID" value="NZ_CP017686.1"/>
</dbReference>
<dbReference type="GO" id="GO:0016020">
    <property type="term" value="C:membrane"/>
    <property type="evidence" value="ECO:0007669"/>
    <property type="project" value="InterPro"/>
</dbReference>
<dbReference type="PANTHER" id="PTHR46743">
    <property type="entry name" value="TEICHOIC ACIDS EXPORT ATP-BINDING PROTEIN TAGH"/>
    <property type="match status" value="1"/>
</dbReference>
<dbReference type="CDD" id="cd03220">
    <property type="entry name" value="ABC_KpsT_Wzt"/>
    <property type="match status" value="1"/>
</dbReference>
<evidence type="ECO:0000256" key="1">
    <source>
        <dbReference type="ARBA" id="ARBA00005417"/>
    </source>
</evidence>
<organism evidence="6 7">
    <name type="scientific">Methanomethylophilus alvi</name>
    <dbReference type="NCBI Taxonomy" id="1291540"/>
    <lineage>
        <taxon>Archaea</taxon>
        <taxon>Methanobacteriati</taxon>
        <taxon>Thermoplasmatota</taxon>
        <taxon>Thermoplasmata</taxon>
        <taxon>Methanomassiliicoccales</taxon>
        <taxon>Methanomethylophilaceae</taxon>
        <taxon>Methanomethylophilus</taxon>
    </lineage>
</organism>
<dbReference type="InterPro" id="IPR015860">
    <property type="entry name" value="ABC_transpr_TagH-like"/>
</dbReference>
<dbReference type="Pfam" id="PF08238">
    <property type="entry name" value="Sel1"/>
    <property type="match status" value="11"/>
</dbReference>
<evidence type="ECO:0000256" key="3">
    <source>
        <dbReference type="ARBA" id="ARBA00022741"/>
    </source>
</evidence>
<dbReference type="GO" id="GO:0005524">
    <property type="term" value="F:ATP binding"/>
    <property type="evidence" value="ECO:0007669"/>
    <property type="project" value="UniProtKB-KW"/>
</dbReference>
<dbReference type="PROSITE" id="PS50893">
    <property type="entry name" value="ABC_TRANSPORTER_2"/>
    <property type="match status" value="1"/>
</dbReference>
<dbReference type="GeneID" id="41321332"/>
<dbReference type="SUPFAM" id="SSF81901">
    <property type="entry name" value="HCP-like"/>
    <property type="match status" value="4"/>
</dbReference>
<protein>
    <recommendedName>
        <fullName evidence="5">ABC transporter domain-containing protein</fullName>
    </recommendedName>
</protein>
<dbReference type="SMART" id="SM00382">
    <property type="entry name" value="AAA"/>
    <property type="match status" value="1"/>
</dbReference>
<feature type="domain" description="ABC transporter" evidence="5">
    <location>
        <begin position="7"/>
        <end position="247"/>
    </location>
</feature>
<accession>A0A3G3IFV0</accession>
<dbReference type="GO" id="GO:0140359">
    <property type="term" value="F:ABC-type transporter activity"/>
    <property type="evidence" value="ECO:0007669"/>
    <property type="project" value="InterPro"/>
</dbReference>
<reference evidence="6 7" key="1">
    <citation type="submission" date="2016-10" db="EMBL/GenBank/DDBJ databases">
        <title>Complete genome of the TMA-utilizing, human hosted archaeon Methanomethylophilus alvus Gen. nov, sp. nov., strain Mx-05, derived from a pure culture.</title>
        <authorList>
            <person name="Brugere J.-F."/>
            <person name="Ben Hania W."/>
            <person name="Chaudhary P.P."/>
            <person name="Gaci N."/>
            <person name="Borrel G."/>
            <person name="Cao Van Tuat L."/>
            <person name="Fardeau M.-L."/>
            <person name="Harris H.M.B."/>
            <person name="O'Toole P.W."/>
            <person name="Ollivier B."/>
        </authorList>
    </citation>
    <scope>NUCLEOTIDE SEQUENCE [LARGE SCALE GENOMIC DNA]</scope>
    <source>
        <strain evidence="6 7">Mx-05</strain>
    </source>
</reference>
<dbReference type="InterPro" id="IPR003439">
    <property type="entry name" value="ABC_transporter-like_ATP-bd"/>
</dbReference>
<dbReference type="Gene3D" id="3.40.50.300">
    <property type="entry name" value="P-loop containing nucleotide triphosphate hydrolases"/>
    <property type="match status" value="1"/>
</dbReference>
<dbReference type="Proteomes" id="UP000273278">
    <property type="component" value="Chromosome"/>
</dbReference>
<dbReference type="EMBL" id="CP017686">
    <property type="protein sequence ID" value="AYQ54705.1"/>
    <property type="molecule type" value="Genomic_DNA"/>
</dbReference>
<evidence type="ECO:0000313" key="6">
    <source>
        <dbReference type="EMBL" id="AYQ54705.1"/>
    </source>
</evidence>
<dbReference type="AlphaFoldDB" id="A0A3G3IFV0"/>
<dbReference type="InterPro" id="IPR050683">
    <property type="entry name" value="Bact_Polysacc_Export_ATP-bd"/>
</dbReference>
<sequence length="761" mass="85923">MDPKNAIEIRNIVKTFKIEVEDPEKKGGILNRNPTKTIENKVLDGITLDIRKGDVLGVLGRNGSGKSTFLSMIARIMEPDSGTIECSGKVASILELGMGFHQDMSGRENIYLKGELYGFSRKEMDSKIDRIIEYSGISKYIDNPVRTYSSGMSGRLAFSIMMNVESDIMLVDEILSVGDAAFMAKAKEHFKKLARSGKTVVFVSHSINDMADMCNRAVWIEDGKIIRDGRAKDICAEYQNKMSSSPEIIADLAEAGVAESQYELAMMYRDGTNFGKSEELYKEWMKKAADQGHTLAQVEYADILLERGNEDDISEAMNLYQSAANKGNNDARMKIASFRKNTDDDDLRTEIKKIFLKMAEEGDPINQFRCADYLLKTAWTNEDRKEAFEWFLKSSEKGYPNATHQVALMQRDGVGIAKNYEEMEKNLKKASDSGFLPSIILLADTYIQGRLIPKNEKGAFEQYLKGARLGNGKCQYQIAIMYRDGIGTEIDVGESEKWFERFSYSTTIWNNIWAADWAKMQDDSDPALIEKIYLRSAYGGNTIALSNILNTAIANNEFDEKKYDNLMNSLKFLAENGNIDAARRMGNHYYDGVGVKKDYTTAIKWYEKAALLGDQWSRNRLGEMYRDGKGTSPDVEKAMEWFVKTSIFGNTTSITNILNLYSTGTLEKNIFYEKSMKFLERLATNGNIDAAKRMGNHYYDGVGVKKDYTTAIKWYEKAALLGDQWSRNRLGEMYRDGKGTSPDVEKAITWLIGSKSLNTVE</sequence>
<dbReference type="InterPro" id="IPR006597">
    <property type="entry name" value="Sel1-like"/>
</dbReference>
<dbReference type="GO" id="GO:0016887">
    <property type="term" value="F:ATP hydrolysis activity"/>
    <property type="evidence" value="ECO:0007669"/>
    <property type="project" value="InterPro"/>
</dbReference>
<evidence type="ECO:0000259" key="5">
    <source>
        <dbReference type="PROSITE" id="PS50893"/>
    </source>
</evidence>
<dbReference type="InterPro" id="IPR011990">
    <property type="entry name" value="TPR-like_helical_dom_sf"/>
</dbReference>